<evidence type="ECO:0000256" key="13">
    <source>
        <dbReference type="ARBA" id="ARBA00057883"/>
    </source>
</evidence>
<evidence type="ECO:0000256" key="9">
    <source>
        <dbReference type="ARBA" id="ARBA00038162"/>
    </source>
</evidence>
<dbReference type="GO" id="GO:0046872">
    <property type="term" value="F:metal ion binding"/>
    <property type="evidence" value="ECO:0007669"/>
    <property type="project" value="UniProtKB-KW"/>
</dbReference>
<comment type="function">
    <text evidence="13">Self-glucosylating initiator of glycogen synthesis. It catalyzes the formation of a short alpha (1,4)-glucosyl chain covalently attached via a glucose 1-O-tyrosyl linkage to internal tyrosine residues and these chains act as primers for the elongation reaction catalyzed by glycogen synthase.</text>
</comment>
<comment type="subcellular location">
    <subcellularLocation>
        <location evidence="2">Cytoplasm</location>
    </subcellularLocation>
</comment>
<dbReference type="Gene3D" id="3.90.550.10">
    <property type="entry name" value="Spore Coat Polysaccharide Biosynthesis Protein SpsA, Chain A"/>
    <property type="match status" value="1"/>
</dbReference>
<evidence type="ECO:0000256" key="8">
    <source>
        <dbReference type="ARBA" id="ARBA00023211"/>
    </source>
</evidence>
<feature type="compositionally biased region" description="Low complexity" evidence="14">
    <location>
        <begin position="453"/>
        <end position="479"/>
    </location>
</feature>
<dbReference type="InterPro" id="IPR029044">
    <property type="entry name" value="Nucleotide-diphossugar_trans"/>
</dbReference>
<feature type="compositionally biased region" description="Polar residues" evidence="14">
    <location>
        <begin position="410"/>
        <end position="428"/>
    </location>
</feature>
<gene>
    <name evidence="15" type="ORF">BD626DRAFT_566514</name>
</gene>
<keyword evidence="16" id="KW-1185">Reference proteome</keyword>
<evidence type="ECO:0000256" key="1">
    <source>
        <dbReference type="ARBA" id="ARBA00001936"/>
    </source>
</evidence>
<feature type="compositionally biased region" description="Polar residues" evidence="14">
    <location>
        <begin position="1030"/>
        <end position="1042"/>
    </location>
</feature>
<name>A0A550CM69_9AGAR</name>
<evidence type="ECO:0000256" key="3">
    <source>
        <dbReference type="ARBA" id="ARBA00022490"/>
    </source>
</evidence>
<feature type="compositionally biased region" description="Low complexity" evidence="14">
    <location>
        <begin position="488"/>
        <end position="513"/>
    </location>
</feature>
<evidence type="ECO:0000256" key="2">
    <source>
        <dbReference type="ARBA" id="ARBA00004496"/>
    </source>
</evidence>
<dbReference type="InterPro" id="IPR002495">
    <property type="entry name" value="Glyco_trans_8"/>
</dbReference>
<comment type="catalytic activity">
    <reaction evidence="12">
        <text>L-tyrosyl-[glycogenin] + UDP-alpha-D-glucose = alpha-D-glucosyl-L-tyrosyl-[glycogenin] + UDP + H(+)</text>
        <dbReference type="Rhea" id="RHEA:23360"/>
        <dbReference type="Rhea" id="RHEA-COMP:14604"/>
        <dbReference type="Rhea" id="RHEA-COMP:14605"/>
        <dbReference type="ChEBI" id="CHEBI:15378"/>
        <dbReference type="ChEBI" id="CHEBI:46858"/>
        <dbReference type="ChEBI" id="CHEBI:58223"/>
        <dbReference type="ChEBI" id="CHEBI:58885"/>
        <dbReference type="ChEBI" id="CHEBI:140573"/>
        <dbReference type="EC" id="2.4.1.186"/>
    </reaction>
</comment>
<reference evidence="15 16" key="1">
    <citation type="journal article" date="2019" name="New Phytol.">
        <title>Comparative genomics reveals unique wood-decay strategies and fruiting body development in the Schizophyllaceae.</title>
        <authorList>
            <person name="Almasi E."/>
            <person name="Sahu N."/>
            <person name="Krizsan K."/>
            <person name="Balint B."/>
            <person name="Kovacs G.M."/>
            <person name="Kiss B."/>
            <person name="Cseklye J."/>
            <person name="Drula E."/>
            <person name="Henrissat B."/>
            <person name="Nagy I."/>
            <person name="Chovatia M."/>
            <person name="Adam C."/>
            <person name="LaButti K."/>
            <person name="Lipzen A."/>
            <person name="Riley R."/>
            <person name="Grigoriev I.V."/>
            <person name="Nagy L.G."/>
        </authorList>
    </citation>
    <scope>NUCLEOTIDE SEQUENCE [LARGE SCALE GENOMIC DNA]</scope>
    <source>
        <strain evidence="15 16">NL-1724</strain>
    </source>
</reference>
<feature type="region of interest" description="Disordered" evidence="14">
    <location>
        <begin position="850"/>
        <end position="934"/>
    </location>
</feature>
<evidence type="ECO:0000256" key="12">
    <source>
        <dbReference type="ARBA" id="ARBA00052293"/>
    </source>
</evidence>
<evidence type="ECO:0000256" key="10">
    <source>
        <dbReference type="ARBA" id="ARBA00038934"/>
    </source>
</evidence>
<feature type="compositionally biased region" description="Basic and acidic residues" evidence="14">
    <location>
        <begin position="633"/>
        <end position="648"/>
    </location>
</feature>
<dbReference type="EMBL" id="VDMD01000004">
    <property type="protein sequence ID" value="TRM65867.1"/>
    <property type="molecule type" value="Genomic_DNA"/>
</dbReference>
<comment type="catalytic activity">
    <reaction evidence="11">
        <text>[1,4-alpha-D-glucosyl](n)-L-tyrosyl-[glycogenin] + UDP-alpha-D-glucose = [1,4-alpha-D-glucosyl](n+1)-L-tyrosyl-[glycogenin] + UDP + H(+)</text>
        <dbReference type="Rhea" id="RHEA:56560"/>
        <dbReference type="Rhea" id="RHEA-COMP:14606"/>
        <dbReference type="Rhea" id="RHEA-COMP:14607"/>
        <dbReference type="ChEBI" id="CHEBI:15378"/>
        <dbReference type="ChEBI" id="CHEBI:58223"/>
        <dbReference type="ChEBI" id="CHEBI:58885"/>
        <dbReference type="ChEBI" id="CHEBI:140574"/>
        <dbReference type="EC" id="2.4.1.186"/>
    </reaction>
</comment>
<evidence type="ECO:0000256" key="14">
    <source>
        <dbReference type="SAM" id="MobiDB-lite"/>
    </source>
</evidence>
<feature type="region of interest" description="Disordered" evidence="14">
    <location>
        <begin position="953"/>
        <end position="1127"/>
    </location>
</feature>
<keyword evidence="3" id="KW-0963">Cytoplasm</keyword>
<evidence type="ECO:0000256" key="5">
    <source>
        <dbReference type="ARBA" id="ARBA00022723"/>
    </source>
</evidence>
<dbReference type="InterPro" id="IPR050587">
    <property type="entry name" value="GNT1/Glycosyltrans_8"/>
</dbReference>
<keyword evidence="4" id="KW-0808">Transferase</keyword>
<feature type="compositionally biased region" description="Low complexity" evidence="14">
    <location>
        <begin position="1099"/>
        <end position="1110"/>
    </location>
</feature>
<feature type="compositionally biased region" description="Low complexity" evidence="14">
    <location>
        <begin position="697"/>
        <end position="707"/>
    </location>
</feature>
<evidence type="ECO:0000313" key="16">
    <source>
        <dbReference type="Proteomes" id="UP000320762"/>
    </source>
</evidence>
<dbReference type="GO" id="GO:0008466">
    <property type="term" value="F:glycogenin glucosyltransferase activity"/>
    <property type="evidence" value="ECO:0007669"/>
    <property type="project" value="UniProtKB-EC"/>
</dbReference>
<comment type="similarity">
    <text evidence="9">Belongs to the glycosyltransferase 8 family. Glycogenin subfamily.</text>
</comment>
<feature type="compositionally biased region" description="Low complexity" evidence="14">
    <location>
        <begin position="1052"/>
        <end position="1069"/>
    </location>
</feature>
<dbReference type="PANTHER" id="PTHR11183">
    <property type="entry name" value="GLYCOGENIN SUBFAMILY MEMBER"/>
    <property type="match status" value="1"/>
</dbReference>
<feature type="compositionally biased region" description="Pro residues" evidence="14">
    <location>
        <begin position="663"/>
        <end position="674"/>
    </location>
</feature>
<dbReference type="STRING" id="97359.A0A550CM69"/>
<keyword evidence="5" id="KW-0479">Metal-binding</keyword>
<comment type="caution">
    <text evidence="15">The sequence shown here is derived from an EMBL/GenBank/DDBJ whole genome shotgun (WGS) entry which is preliminary data.</text>
</comment>
<dbReference type="AlphaFoldDB" id="A0A550CM69"/>
<keyword evidence="6" id="KW-0320">Glycogen biosynthesis</keyword>
<accession>A0A550CM69</accession>
<proteinExistence type="inferred from homology"/>
<keyword evidence="8" id="KW-0464">Manganese</keyword>
<feature type="compositionally biased region" description="Low complexity" evidence="14">
    <location>
        <begin position="606"/>
        <end position="618"/>
    </location>
</feature>
<feature type="compositionally biased region" description="Low complexity" evidence="14">
    <location>
        <begin position="561"/>
        <end position="576"/>
    </location>
</feature>
<feature type="compositionally biased region" description="Basic and acidic residues" evidence="14">
    <location>
        <begin position="869"/>
        <end position="880"/>
    </location>
</feature>
<dbReference type="SUPFAM" id="SSF53448">
    <property type="entry name" value="Nucleotide-diphospho-sugar transferases"/>
    <property type="match status" value="1"/>
</dbReference>
<protein>
    <recommendedName>
        <fullName evidence="10">glycogenin glucosyltransferase</fullName>
        <ecNumber evidence="10">2.4.1.186</ecNumber>
    </recommendedName>
</protein>
<comment type="cofactor">
    <cofactor evidence="1">
        <name>Mn(2+)</name>
        <dbReference type="ChEBI" id="CHEBI:29035"/>
    </cofactor>
</comment>
<dbReference type="FunFam" id="3.90.550.10:FF:000092">
    <property type="entry name" value="Glycogenin 2"/>
    <property type="match status" value="1"/>
</dbReference>
<dbReference type="EC" id="2.4.1.186" evidence="10"/>
<feature type="compositionally biased region" description="Basic and acidic residues" evidence="14">
    <location>
        <begin position="514"/>
        <end position="549"/>
    </location>
</feature>
<organism evidence="15 16">
    <name type="scientific">Schizophyllum amplum</name>
    <dbReference type="NCBI Taxonomy" id="97359"/>
    <lineage>
        <taxon>Eukaryota</taxon>
        <taxon>Fungi</taxon>
        <taxon>Dikarya</taxon>
        <taxon>Basidiomycota</taxon>
        <taxon>Agaricomycotina</taxon>
        <taxon>Agaricomycetes</taxon>
        <taxon>Agaricomycetidae</taxon>
        <taxon>Agaricales</taxon>
        <taxon>Schizophyllaceae</taxon>
        <taxon>Schizophyllum</taxon>
    </lineage>
</organism>
<feature type="compositionally biased region" description="Polar residues" evidence="14">
    <location>
        <begin position="1076"/>
        <end position="1085"/>
    </location>
</feature>
<feature type="compositionally biased region" description="Low complexity" evidence="14">
    <location>
        <begin position="919"/>
        <end position="929"/>
    </location>
</feature>
<dbReference type="Pfam" id="PF01501">
    <property type="entry name" value="Glyco_transf_8"/>
    <property type="match status" value="1"/>
</dbReference>
<feature type="region of interest" description="Disordered" evidence="14">
    <location>
        <begin position="312"/>
        <end position="829"/>
    </location>
</feature>
<keyword evidence="7" id="KW-0325">Glycoprotein</keyword>
<evidence type="ECO:0000256" key="6">
    <source>
        <dbReference type="ARBA" id="ARBA00023056"/>
    </source>
</evidence>
<evidence type="ECO:0000256" key="11">
    <source>
        <dbReference type="ARBA" id="ARBA00050886"/>
    </source>
</evidence>
<evidence type="ECO:0000256" key="4">
    <source>
        <dbReference type="ARBA" id="ARBA00022679"/>
    </source>
</evidence>
<feature type="compositionally biased region" description="Pro residues" evidence="14">
    <location>
        <begin position="779"/>
        <end position="789"/>
    </location>
</feature>
<feature type="compositionally biased region" description="Polar residues" evidence="14">
    <location>
        <begin position="801"/>
        <end position="814"/>
    </location>
</feature>
<feature type="compositionally biased region" description="Acidic residues" evidence="14">
    <location>
        <begin position="885"/>
        <end position="895"/>
    </location>
</feature>
<dbReference type="GO" id="GO:0005978">
    <property type="term" value="P:glycogen biosynthetic process"/>
    <property type="evidence" value="ECO:0007669"/>
    <property type="project" value="UniProtKB-KW"/>
</dbReference>
<evidence type="ECO:0000256" key="7">
    <source>
        <dbReference type="ARBA" id="ARBA00023180"/>
    </source>
</evidence>
<dbReference type="OrthoDB" id="2014201at2759"/>
<sequence length="1167" mass="129440">MAAPNAFVTLVSSDRYLPGALTLVAAIGDLHTKDAHEPYDHFQTVCLVTPETVDVSTIKTLRSAFDVVVGVEIIEQEDDKGLRLLGRPDLNTVLTKLHIFRLTQYQKIIFLDADVLPVRPLSHLFALEHEFSAVPDVGWPDIFNSGVLVLSPGEEKFGELRDLLKSKGSWDGGDQGLLNEWRGENWNRLSFTYNTTPTAAYTYAPAYERFGSQISAVHFIALRGTPARYGLESHRAYDYDALVDRWYAVYDRHYRAETPVTTSQFEVRRYVSSWDHHAGTGDKDLGSVPAVAAGGALGLEQLRQLAVQGLNAAGVPPPRDSGKQDGEYRSMPLDGRIDLMRPPPQPSARVSSPVKHMIEESQQPGHPSYVPPGSPGQGSYEAPPSHGAHTPAPGSVPSSPRLGPVPLPPSSRQDSYSSTNASAAQSYDASVPLLFVDRPDGQGQSEPYRDSWQQQQSRQQPQPQYPQPQYQHEPQQSSPEPLPTDPIQRYQQEFRQYKQQRQQYQQYQQAQHEQVQHEQAQREQAHHGQSHEGQSHHEQSHHEQSREGRLGGQEQPHQHFEQQQTHSQHDQQPQQHYQHHEQQHQPQPDQQKYEHQDDHQHHHEAGGQQQQQRQPQQWQEHHEQHHEQHHQHQHYEHQQQHERQHSEPPRPPSPPKMLWNPALEPPPNIPPTPNAFPADTYFANAWDATPQQPHLGASSSSATSPPADTRGLFSPPPPPEIPVSLQQQGHYRRVTGEDEHPDRHKVKHVFPWEEKPRSRPGRVFPAGESPSPSTFTVPLPEPEPTPEPESLPQSVAGPGSRVTSPTRVWNAQNSDSDKTPRASPPIHGLPKRLAFANAWDTVPSIQKYAEKLRPPPSAAGHAASPFDEEGWRKKMEERSDLSAADGDDEDESEEDVQPRPRAYDSDNGSRSSSSRRSRSGSSVSSSYSFKSKRKEYRVCGVQTDTVETRSVAVQVAAGTSPTSPTKALEKKPRSRGPALLPAAKMSEFNAPGSPVTNGQAREPTLAPDGHSSALSPLVSPREFAFPTTDAPKNTTKPAQTSPPVRPTAASNTTPPSRQTPPVRTTPPSRTLERIKTSSSPASVGSTPIARMARQISNDSSITSPTSSVGPVSPPEGHPIVGSARKGGRVWDPARGVDLFKRGSEEVLARFLRMGSWEDESNAAVTPQ</sequence>
<evidence type="ECO:0000313" key="15">
    <source>
        <dbReference type="EMBL" id="TRM65867.1"/>
    </source>
</evidence>
<dbReference type="Proteomes" id="UP000320762">
    <property type="component" value="Unassembled WGS sequence"/>
</dbReference>
<feature type="compositionally biased region" description="Basic and acidic residues" evidence="14">
    <location>
        <begin position="591"/>
        <end position="605"/>
    </location>
</feature>
<dbReference type="GO" id="GO:0005737">
    <property type="term" value="C:cytoplasm"/>
    <property type="evidence" value="ECO:0007669"/>
    <property type="project" value="UniProtKB-SubCell"/>
</dbReference>
<dbReference type="CDD" id="cd02537">
    <property type="entry name" value="GT8_Glycogenin"/>
    <property type="match status" value="1"/>
</dbReference>